<keyword evidence="1" id="KW-1133">Transmembrane helix</keyword>
<keyword evidence="1" id="KW-0472">Membrane</keyword>
<keyword evidence="1" id="KW-0812">Transmembrane</keyword>
<reference evidence="2 3" key="1">
    <citation type="journal article" date="2014" name="Genome Announc.">
        <title>Draft Genome Sequences of Marine Flavobacterium Nonlabens Strains NR17, NR24, NR27, NR32, NR33, and Ara13.</title>
        <authorList>
            <person name="Nakanishi M."/>
            <person name="Meirelles P."/>
            <person name="Suzuki R."/>
            <person name="Takatani N."/>
            <person name="Mino S."/>
            <person name="Suda W."/>
            <person name="Oshima K."/>
            <person name="Hattori M."/>
            <person name="Ohkuma M."/>
            <person name="Hosokawa M."/>
            <person name="Miyashita K."/>
            <person name="Thompson F.L."/>
            <person name="Niwa A."/>
            <person name="Sawabe T."/>
            <person name="Sawabe T."/>
        </authorList>
    </citation>
    <scope>NUCLEOTIDE SEQUENCE [LARGE SCALE GENOMIC DNA]</scope>
    <source>
        <strain evidence="3">JCM19296</strain>
    </source>
</reference>
<sequence length="123" mass="14206">MIPPHTADLRAQIEYYAQEVSSGKMDLSAVRNKLKNQMMDLEDVKYTVHRVDKRAARLTELKGIHQSGKTKLWIGIALVFFGCVFPFIYNVVTLNKFVVAVYTFPFVLGLYLIWNGRNDMARY</sequence>
<feature type="transmembrane region" description="Helical" evidence="1">
    <location>
        <begin position="97"/>
        <end position="114"/>
    </location>
</feature>
<accession>A0A081DAM2</accession>
<comment type="caution">
    <text evidence="2">The sequence shown here is derived from an EMBL/GenBank/DDBJ whole genome shotgun (WGS) entry which is preliminary data.</text>
</comment>
<dbReference type="Proteomes" id="UP000028980">
    <property type="component" value="Unassembled WGS sequence"/>
</dbReference>
<name>A0A081DAM2_NONUL</name>
<organism evidence="2 3">
    <name type="scientific">Nonlabens ulvanivorans</name>
    <name type="common">Persicivirga ulvanivorans</name>
    <dbReference type="NCBI Taxonomy" id="906888"/>
    <lineage>
        <taxon>Bacteria</taxon>
        <taxon>Pseudomonadati</taxon>
        <taxon>Bacteroidota</taxon>
        <taxon>Flavobacteriia</taxon>
        <taxon>Flavobacteriales</taxon>
        <taxon>Flavobacteriaceae</taxon>
        <taxon>Nonlabens</taxon>
    </lineage>
</organism>
<gene>
    <name evidence="2" type="ORF">JCM19296_1565</name>
</gene>
<protein>
    <submittedName>
        <fullName evidence="2">Uncharacterized protein</fullName>
    </submittedName>
</protein>
<evidence type="ECO:0000256" key="1">
    <source>
        <dbReference type="SAM" id="Phobius"/>
    </source>
</evidence>
<proteinExistence type="predicted"/>
<feature type="transmembrane region" description="Helical" evidence="1">
    <location>
        <begin position="72"/>
        <end position="91"/>
    </location>
</feature>
<evidence type="ECO:0000313" key="3">
    <source>
        <dbReference type="Proteomes" id="UP000028980"/>
    </source>
</evidence>
<dbReference type="EMBL" id="BBLG01000003">
    <property type="protein sequence ID" value="GAK75968.1"/>
    <property type="molecule type" value="Genomic_DNA"/>
</dbReference>
<dbReference type="AlphaFoldDB" id="A0A081DAM2"/>
<evidence type="ECO:0000313" key="2">
    <source>
        <dbReference type="EMBL" id="GAK75968.1"/>
    </source>
</evidence>